<evidence type="ECO:0000313" key="8">
    <source>
        <dbReference type="Proteomes" id="UP000199501"/>
    </source>
</evidence>
<sequence>MGAGLVVVGLAGYGFLALSGQTLSAADNAAVLSFYLIMSIVGPGVFTGVEQETSRSTSAWLASGGSLRTVAGRASLVAAGLVGVVLVVLAAASPVLTDKVLDGQWGLFFALGLGVAGSAAVYVVRGLLGGTQRFNGYAVSLTVEGLSRIVLCAVVVVLGLTNATLYAFIFALGAVFSLLAGLPWLRHRDAAAVEVAAVDGLPTDAGNPVTAMARGMTLLVGATLGFQAVANLAPILVNARLEYDKEIAEAFGSAFVLVRIPVLLFAAVQAMLMPVLTKAVTTGDLPAFRATLRKILLLLAAIGVPAVLGATILGPWAVEVLFGAEVRLPHAILGLLAASTILLMLTQVLLPALVALSKHRIVTVAWVIGGVVLIGLLSLPIDPVWTAVWAQLVACGLVTAVMAASLVGPLRQTAATKAQEPEPAR</sequence>
<dbReference type="AlphaFoldDB" id="A0A1G6P4M3"/>
<keyword evidence="3 6" id="KW-0812">Transmembrane</keyword>
<evidence type="ECO:0000256" key="3">
    <source>
        <dbReference type="ARBA" id="ARBA00022692"/>
    </source>
</evidence>
<feature type="transmembrane region" description="Helical" evidence="6">
    <location>
        <begin position="256"/>
        <end position="276"/>
    </location>
</feature>
<feature type="transmembrane region" description="Helical" evidence="6">
    <location>
        <begin position="216"/>
        <end position="236"/>
    </location>
</feature>
<organism evidence="7 8">
    <name type="scientific">Actinokineospora iranica</name>
    <dbReference type="NCBI Taxonomy" id="1271860"/>
    <lineage>
        <taxon>Bacteria</taxon>
        <taxon>Bacillati</taxon>
        <taxon>Actinomycetota</taxon>
        <taxon>Actinomycetes</taxon>
        <taxon>Pseudonocardiales</taxon>
        <taxon>Pseudonocardiaceae</taxon>
        <taxon>Actinokineospora</taxon>
    </lineage>
</organism>
<evidence type="ECO:0000256" key="4">
    <source>
        <dbReference type="ARBA" id="ARBA00022989"/>
    </source>
</evidence>
<dbReference type="PANTHER" id="PTHR30250">
    <property type="entry name" value="PST FAMILY PREDICTED COLANIC ACID TRANSPORTER"/>
    <property type="match status" value="1"/>
</dbReference>
<dbReference type="Proteomes" id="UP000199501">
    <property type="component" value="Unassembled WGS sequence"/>
</dbReference>
<evidence type="ECO:0000256" key="2">
    <source>
        <dbReference type="ARBA" id="ARBA00022475"/>
    </source>
</evidence>
<name>A0A1G6P4M3_9PSEU</name>
<dbReference type="InterPro" id="IPR050833">
    <property type="entry name" value="Poly_Biosynth_Transport"/>
</dbReference>
<gene>
    <name evidence="7" type="ORF">SAMN05216174_104110</name>
</gene>
<proteinExistence type="predicted"/>
<comment type="subcellular location">
    <subcellularLocation>
        <location evidence="1">Cell membrane</location>
        <topology evidence="1">Multi-pass membrane protein</topology>
    </subcellularLocation>
</comment>
<feature type="transmembrane region" description="Helical" evidence="6">
    <location>
        <begin position="29"/>
        <end position="49"/>
    </location>
</feature>
<evidence type="ECO:0000256" key="6">
    <source>
        <dbReference type="SAM" id="Phobius"/>
    </source>
</evidence>
<feature type="transmembrane region" description="Helical" evidence="6">
    <location>
        <begin position="70"/>
        <end position="93"/>
    </location>
</feature>
<feature type="transmembrane region" description="Helical" evidence="6">
    <location>
        <begin position="136"/>
        <end position="159"/>
    </location>
</feature>
<dbReference type="STRING" id="1271860.SAMN05216174_104110"/>
<feature type="transmembrane region" description="Helical" evidence="6">
    <location>
        <begin position="165"/>
        <end position="185"/>
    </location>
</feature>
<feature type="transmembrane region" description="Helical" evidence="6">
    <location>
        <begin position="105"/>
        <end position="124"/>
    </location>
</feature>
<reference evidence="8" key="1">
    <citation type="submission" date="2016-10" db="EMBL/GenBank/DDBJ databases">
        <authorList>
            <person name="Varghese N."/>
            <person name="Submissions S."/>
        </authorList>
    </citation>
    <scope>NUCLEOTIDE SEQUENCE [LARGE SCALE GENOMIC DNA]</scope>
    <source>
        <strain evidence="8">IBRC-M 10403</strain>
    </source>
</reference>
<dbReference type="GO" id="GO:0005886">
    <property type="term" value="C:plasma membrane"/>
    <property type="evidence" value="ECO:0007669"/>
    <property type="project" value="UniProtKB-SubCell"/>
</dbReference>
<keyword evidence="4 6" id="KW-1133">Transmembrane helix</keyword>
<protein>
    <submittedName>
        <fullName evidence="7">Membrane protein involved in the export of O-antigen and teichoic acid</fullName>
    </submittedName>
</protein>
<dbReference type="EMBL" id="FMZZ01000004">
    <property type="protein sequence ID" value="SDC74901.1"/>
    <property type="molecule type" value="Genomic_DNA"/>
</dbReference>
<evidence type="ECO:0000256" key="1">
    <source>
        <dbReference type="ARBA" id="ARBA00004651"/>
    </source>
</evidence>
<evidence type="ECO:0000313" key="7">
    <source>
        <dbReference type="EMBL" id="SDC74901.1"/>
    </source>
</evidence>
<feature type="transmembrane region" description="Helical" evidence="6">
    <location>
        <begin position="361"/>
        <end position="381"/>
    </location>
</feature>
<accession>A0A1G6P4M3</accession>
<dbReference type="PANTHER" id="PTHR30250:SF11">
    <property type="entry name" value="O-ANTIGEN TRANSPORTER-RELATED"/>
    <property type="match status" value="1"/>
</dbReference>
<keyword evidence="8" id="KW-1185">Reference proteome</keyword>
<feature type="transmembrane region" description="Helical" evidence="6">
    <location>
        <begin position="387"/>
        <end position="407"/>
    </location>
</feature>
<feature type="transmembrane region" description="Helical" evidence="6">
    <location>
        <begin position="296"/>
        <end position="318"/>
    </location>
</feature>
<evidence type="ECO:0000256" key="5">
    <source>
        <dbReference type="ARBA" id="ARBA00023136"/>
    </source>
</evidence>
<keyword evidence="5 6" id="KW-0472">Membrane</keyword>
<feature type="transmembrane region" description="Helical" evidence="6">
    <location>
        <begin position="330"/>
        <end position="354"/>
    </location>
</feature>
<keyword evidence="2" id="KW-1003">Cell membrane</keyword>